<name>A0A1C7MS19_GRIFR</name>
<protein>
    <submittedName>
        <fullName evidence="2">Uncharacterized protein</fullName>
    </submittedName>
</protein>
<gene>
    <name evidence="2" type="ORF">A0H81_01285</name>
</gene>
<evidence type="ECO:0000313" key="3">
    <source>
        <dbReference type="Proteomes" id="UP000092993"/>
    </source>
</evidence>
<accession>A0A1C7MS19</accession>
<evidence type="ECO:0000313" key="2">
    <source>
        <dbReference type="EMBL" id="OBZ79672.1"/>
    </source>
</evidence>
<reference evidence="2 3" key="1">
    <citation type="submission" date="2016-03" db="EMBL/GenBank/DDBJ databases">
        <title>Whole genome sequencing of Grifola frondosa 9006-11.</title>
        <authorList>
            <person name="Min B."/>
            <person name="Park H."/>
            <person name="Kim J.-G."/>
            <person name="Cho H."/>
            <person name="Oh Y.-L."/>
            <person name="Kong W.-S."/>
            <person name="Choi I.-G."/>
        </authorList>
    </citation>
    <scope>NUCLEOTIDE SEQUENCE [LARGE SCALE GENOMIC DNA]</scope>
    <source>
        <strain evidence="2 3">9006-11</strain>
    </source>
</reference>
<dbReference type="Proteomes" id="UP000092993">
    <property type="component" value="Unassembled WGS sequence"/>
</dbReference>
<comment type="caution">
    <text evidence="2">The sequence shown here is derived from an EMBL/GenBank/DDBJ whole genome shotgun (WGS) entry which is preliminary data.</text>
</comment>
<dbReference type="AlphaFoldDB" id="A0A1C7MS19"/>
<evidence type="ECO:0000256" key="1">
    <source>
        <dbReference type="SAM" id="MobiDB-lite"/>
    </source>
</evidence>
<sequence length="108" mass="11866">MQVVSLAKTSLRSGSEHRDFPAKEAGEESTVGTRLTQLGTQLSSELAALPVVCLLILSVQRFCLSAKQPGVLRRCSQLLRSFLATSDHRDLARTRRSGSGRLNPQMRE</sequence>
<organism evidence="2 3">
    <name type="scientific">Grifola frondosa</name>
    <name type="common">Maitake</name>
    <name type="synonym">Polyporus frondosus</name>
    <dbReference type="NCBI Taxonomy" id="5627"/>
    <lineage>
        <taxon>Eukaryota</taxon>
        <taxon>Fungi</taxon>
        <taxon>Dikarya</taxon>
        <taxon>Basidiomycota</taxon>
        <taxon>Agaricomycotina</taxon>
        <taxon>Agaricomycetes</taxon>
        <taxon>Polyporales</taxon>
        <taxon>Grifolaceae</taxon>
        <taxon>Grifola</taxon>
    </lineage>
</organism>
<proteinExistence type="predicted"/>
<keyword evidence="3" id="KW-1185">Reference proteome</keyword>
<dbReference type="EMBL" id="LUGG01000001">
    <property type="protein sequence ID" value="OBZ79672.1"/>
    <property type="molecule type" value="Genomic_DNA"/>
</dbReference>
<feature type="region of interest" description="Disordered" evidence="1">
    <location>
        <begin position="89"/>
        <end position="108"/>
    </location>
</feature>
<feature type="compositionally biased region" description="Basic and acidic residues" evidence="1">
    <location>
        <begin position="14"/>
        <end position="26"/>
    </location>
</feature>
<feature type="region of interest" description="Disordered" evidence="1">
    <location>
        <begin position="1"/>
        <end position="32"/>
    </location>
</feature>